<feature type="region of interest" description="Disordered" evidence="6">
    <location>
        <begin position="1"/>
        <end position="24"/>
    </location>
</feature>
<protein>
    <recommendedName>
        <fullName evidence="4">Small ribosomal subunit protein uS15</fullName>
    </recommendedName>
</protein>
<dbReference type="GO" id="GO:0022627">
    <property type="term" value="C:cytosolic small ribosomal subunit"/>
    <property type="evidence" value="ECO:0007669"/>
    <property type="project" value="TreeGrafter"/>
</dbReference>
<dbReference type="Pfam" id="PF08069">
    <property type="entry name" value="Ribosomal_S13_N"/>
    <property type="match status" value="1"/>
</dbReference>
<dbReference type="Gene3D" id="4.10.860.130">
    <property type="match status" value="1"/>
</dbReference>
<feature type="domain" description="Small ribosomal subunit protein uS15 N-terminal" evidence="7">
    <location>
        <begin position="1"/>
        <end position="60"/>
    </location>
</feature>
<comment type="caution">
    <text evidence="8">The sequence shown here is derived from an EMBL/GenBank/DDBJ whole genome shotgun (WGS) entry which is preliminary data.</text>
</comment>
<proteinExistence type="inferred from homology"/>
<dbReference type="CDD" id="cd00353">
    <property type="entry name" value="Ribosomal_S15p_S13e"/>
    <property type="match status" value="1"/>
</dbReference>
<name>A0A2D6M0J5_9ARCH</name>
<evidence type="ECO:0000256" key="6">
    <source>
        <dbReference type="SAM" id="MobiDB-lite"/>
    </source>
</evidence>
<dbReference type="PANTHER" id="PTHR11885">
    <property type="entry name" value="RIBOSOMAL PROTEIN S15P/S13E"/>
    <property type="match status" value="1"/>
</dbReference>
<dbReference type="PANTHER" id="PTHR11885:SF6">
    <property type="entry name" value="SMALL RIBOSOMAL SUBUNIT PROTEIN US15"/>
    <property type="match status" value="1"/>
</dbReference>
<dbReference type="Proteomes" id="UP000226592">
    <property type="component" value="Unassembled WGS sequence"/>
</dbReference>
<evidence type="ECO:0000256" key="4">
    <source>
        <dbReference type="HAMAP-Rule" id="MF_01343"/>
    </source>
</evidence>
<dbReference type="SMART" id="SM01387">
    <property type="entry name" value="Ribosomal_S15"/>
    <property type="match status" value="1"/>
</dbReference>
<dbReference type="GO" id="GO:0006412">
    <property type="term" value="P:translation"/>
    <property type="evidence" value="ECO:0007669"/>
    <property type="project" value="UniProtKB-UniRule"/>
</dbReference>
<accession>A0A2D6M0J5</accession>
<evidence type="ECO:0000256" key="1">
    <source>
        <dbReference type="ARBA" id="ARBA00008434"/>
    </source>
</evidence>
<dbReference type="InterPro" id="IPR009068">
    <property type="entry name" value="uS15_NS1_RNA-bd_sf"/>
</dbReference>
<evidence type="ECO:0000313" key="8">
    <source>
        <dbReference type="EMBL" id="MAG21940.1"/>
    </source>
</evidence>
<sequence>MARMHSGKKGKSKSTKPPVKKAPSWVELKPKEVIEAVINLANAGHSQSEIGSMLRDQYGVPDIKAVVGKGVEDILKDNKLLGDIPEDLMNLIRKSVTLKKHQEKNKKDFTAKRGYQLTVSKIRRLTKYYRKTGKLPKTWRYSEETAALLVK</sequence>
<dbReference type="GO" id="GO:0003735">
    <property type="term" value="F:structural constituent of ribosome"/>
    <property type="evidence" value="ECO:0007669"/>
    <property type="project" value="InterPro"/>
</dbReference>
<organism evidence="8 9">
    <name type="scientific">Candidatus Iainarchaeum sp</name>
    <dbReference type="NCBI Taxonomy" id="3101447"/>
    <lineage>
        <taxon>Archaea</taxon>
        <taxon>Candidatus Iainarchaeota</taxon>
        <taxon>Candidatus Iainarchaeia</taxon>
        <taxon>Candidatus Iainarchaeales</taxon>
        <taxon>Candidatus Iainarchaeaceae</taxon>
        <taxon>Candidatus Iainarchaeum</taxon>
    </lineage>
</organism>
<dbReference type="GO" id="GO:0070181">
    <property type="term" value="F:small ribosomal subunit rRNA binding"/>
    <property type="evidence" value="ECO:0007669"/>
    <property type="project" value="TreeGrafter"/>
</dbReference>
<feature type="compositionally biased region" description="Low complexity" evidence="6">
    <location>
        <begin position="15"/>
        <end position="24"/>
    </location>
</feature>
<gene>
    <name evidence="4" type="primary">rps15</name>
    <name evidence="8" type="ORF">CL943_01360</name>
</gene>
<evidence type="ECO:0000259" key="7">
    <source>
        <dbReference type="SMART" id="SM01386"/>
    </source>
</evidence>
<comment type="similarity">
    <text evidence="1 4 5">Belongs to the universal ribosomal protein uS15 family.</text>
</comment>
<dbReference type="NCBIfam" id="NF006331">
    <property type="entry name" value="PRK08561.1"/>
    <property type="match status" value="1"/>
</dbReference>
<reference evidence="9" key="1">
    <citation type="submission" date="2017-09" db="EMBL/GenBank/DDBJ databases">
        <title>The Reconstruction of 2,631 Draft Metagenome-Assembled Genomes from the Global Oceans.</title>
        <authorList>
            <person name="Tully B.J."/>
            <person name="Graham E.D."/>
            <person name="Heidelberg J.F."/>
        </authorList>
    </citation>
    <scope>NUCLEOTIDE SEQUENCE [LARGE SCALE GENOMIC DNA]</scope>
</reference>
<dbReference type="InterPro" id="IPR023029">
    <property type="entry name" value="Ribosomal_uS15_arc_euk"/>
</dbReference>
<dbReference type="Pfam" id="PF00312">
    <property type="entry name" value="Ribosomal_S15"/>
    <property type="match status" value="1"/>
</dbReference>
<evidence type="ECO:0000313" key="9">
    <source>
        <dbReference type="Proteomes" id="UP000226592"/>
    </source>
</evidence>
<dbReference type="SUPFAM" id="SSF47060">
    <property type="entry name" value="S15/NS1 RNA-binding domain"/>
    <property type="match status" value="1"/>
</dbReference>
<evidence type="ECO:0000256" key="3">
    <source>
        <dbReference type="ARBA" id="ARBA00023274"/>
    </source>
</evidence>
<dbReference type="HAMAP" id="MF_01343_A">
    <property type="entry name" value="Ribosomal_uS15_A"/>
    <property type="match status" value="1"/>
</dbReference>
<dbReference type="SMART" id="SM01386">
    <property type="entry name" value="Ribosomal_S13_N"/>
    <property type="match status" value="1"/>
</dbReference>
<keyword evidence="2 4" id="KW-0689">Ribosomal protein</keyword>
<dbReference type="InterPro" id="IPR000589">
    <property type="entry name" value="Ribosomal_uS15"/>
</dbReference>
<evidence type="ECO:0000256" key="2">
    <source>
        <dbReference type="ARBA" id="ARBA00022980"/>
    </source>
</evidence>
<keyword evidence="3 4" id="KW-0687">Ribonucleoprotein</keyword>
<comment type="subunit">
    <text evidence="4">Part of the 30S ribosomal subunit.</text>
</comment>
<dbReference type="EMBL" id="NZBU01000005">
    <property type="protein sequence ID" value="MAG21940.1"/>
    <property type="molecule type" value="Genomic_DNA"/>
</dbReference>
<dbReference type="InterPro" id="IPR012606">
    <property type="entry name" value="Ribosomal_uS15_N"/>
</dbReference>
<feature type="compositionally biased region" description="Basic residues" evidence="6">
    <location>
        <begin position="1"/>
        <end position="14"/>
    </location>
</feature>
<evidence type="ECO:0000256" key="5">
    <source>
        <dbReference type="RuleBase" id="RU003919"/>
    </source>
</evidence>
<dbReference type="AlphaFoldDB" id="A0A2D6M0J5"/>
<dbReference type="FunFam" id="1.10.287.10:FF:000003">
    <property type="entry name" value="40S ribosomal protein S13"/>
    <property type="match status" value="1"/>
</dbReference>
<dbReference type="Gene3D" id="1.10.287.10">
    <property type="entry name" value="S15/NS1, RNA-binding"/>
    <property type="match status" value="1"/>
</dbReference>